<keyword evidence="1 3" id="KW-0732">Signal</keyword>
<accession>B9XQM1</accession>
<evidence type="ECO:0000313" key="4">
    <source>
        <dbReference type="EMBL" id="EEF57871.1"/>
    </source>
</evidence>
<sequence length="938" mass="93863" precursor="true">MKLKHLFSCLALCQLFFTSLSASAQGTAFSYQGHLQNNGVPANGSFDLTFTLFDASINGNTVAGPITNSATAVSNGLFTATLDFGAGVFTGSNYWLQIGARTNGNVNPYVMLAPLQPVTPAPYAIFAPNAGTAQTAASADSIAATNISGTIALAQLPPTVVTNNATGMNLTGTFSGDGAGVTNINLASVNSSGTIAATALPSGNFVRSAFLGTGLGPNSVVAADVNGDGKLDLICANNGPNNQNGNLTVLTNDGAGNFALSASLGVGVAPTSVAAADVNGDGKVDLISANQNDSTLTVLTNTGTGQFIFSALLSVGSFPHCVIATDINGDSKVDLISANSGGNSLTVLTNDGSGHFAVSASPGAGSGTFGVTAADVNGDGKADLISANFSGNSLTVLTNDGTGHFVLSASPGVGFGPGSVTAADVNGDGKVDLISVNMSVSSLSVLINDGAGHFALSSTLGAGPTPYSVAAADVNGDGQVDLICADSGSTILTVLTNNGTGHFGLFNTFDVGEAPVSVVATNVNGDGLVDLICANHNANTLTVLTNTPRFIYAYNGSFSGNGTGLTSLNASQITSGTVPLARLPTAVVTNTENGVTLGGSFAGSFSGSSTGTFTGNGSGLTNLNASQLTTGTVPTAQLPANIITSSATLTNLTVSGTVTASNINTAAGTLTVNSNIIANGTVYGGMFISTGPNAELNIYDRGGVATYGQWSFYALNGKASFWQSGIGDRMSIDNTGNVRAVGSFLASTTPDLAETIPAADNVEAGDIVCADPLRRESVIRCGKDNQGILGVISDGTSGFIINANGKSVDAPLTGKPLVLAGRVPVKVSLENGPVHIGDTLAPSSIPGIAMRSTGTGSTIGIALDNFTAENLSRGTQTGTVLCFVKAHEGTSTNAVQQMRQLLSERDTRIETLEKTVAELKAAISKLSTSPQAGTSFAP</sequence>
<feature type="coiled-coil region" evidence="2">
    <location>
        <begin position="902"/>
        <end position="929"/>
    </location>
</feature>
<dbReference type="PANTHER" id="PTHR46580:SF4">
    <property type="entry name" value="ATP_GTP-BINDING PROTEIN"/>
    <property type="match status" value="1"/>
</dbReference>
<evidence type="ECO:0000256" key="3">
    <source>
        <dbReference type="SAM" id="SignalP"/>
    </source>
</evidence>
<dbReference type="Gene3D" id="2.40.128.340">
    <property type="match status" value="1"/>
</dbReference>
<feature type="signal peptide" evidence="3">
    <location>
        <begin position="1"/>
        <end position="24"/>
    </location>
</feature>
<feature type="chain" id="PRO_5002894568" evidence="3">
    <location>
        <begin position="25"/>
        <end position="938"/>
    </location>
</feature>
<dbReference type="Gene3D" id="2.30.30.100">
    <property type="match status" value="1"/>
</dbReference>
<dbReference type="RefSeq" id="WP_007418107.1">
    <property type="nucleotide sequence ID" value="NZ_ABOX02000055.1"/>
</dbReference>
<dbReference type="PANTHER" id="PTHR46580">
    <property type="entry name" value="SENSOR KINASE-RELATED"/>
    <property type="match status" value="1"/>
</dbReference>
<evidence type="ECO:0000256" key="2">
    <source>
        <dbReference type="SAM" id="Coils"/>
    </source>
</evidence>
<dbReference type="EMBL" id="ABOX02000055">
    <property type="protein sequence ID" value="EEF57871.1"/>
    <property type="molecule type" value="Genomic_DNA"/>
</dbReference>
<dbReference type="AlphaFoldDB" id="B9XQM1"/>
<dbReference type="GO" id="GO:0000272">
    <property type="term" value="P:polysaccharide catabolic process"/>
    <property type="evidence" value="ECO:0007669"/>
    <property type="project" value="InterPro"/>
</dbReference>
<dbReference type="Proteomes" id="UP000003688">
    <property type="component" value="Unassembled WGS sequence"/>
</dbReference>
<dbReference type="Gene3D" id="1.10.1330.10">
    <property type="entry name" value="Dockerin domain"/>
    <property type="match status" value="1"/>
</dbReference>
<organism evidence="4 5">
    <name type="scientific">Pedosphaera parvula (strain Ellin514)</name>
    <dbReference type="NCBI Taxonomy" id="320771"/>
    <lineage>
        <taxon>Bacteria</taxon>
        <taxon>Pseudomonadati</taxon>
        <taxon>Verrucomicrobiota</taxon>
        <taxon>Pedosphaerae</taxon>
        <taxon>Pedosphaerales</taxon>
        <taxon>Pedosphaeraceae</taxon>
        <taxon>Pedosphaera</taxon>
    </lineage>
</organism>
<proteinExistence type="predicted"/>
<dbReference type="InterPro" id="IPR028994">
    <property type="entry name" value="Integrin_alpha_N"/>
</dbReference>
<dbReference type="SUPFAM" id="SSF69318">
    <property type="entry name" value="Integrin alpha N-terminal domain"/>
    <property type="match status" value="1"/>
</dbReference>
<reference evidence="4 5" key="1">
    <citation type="journal article" date="2011" name="J. Bacteriol.">
        <title>Genome sequence of 'Pedosphaera parvula' Ellin514, an aerobic Verrucomicrobial isolate from pasture soil.</title>
        <authorList>
            <person name="Kant R."/>
            <person name="van Passel M.W."/>
            <person name="Sangwan P."/>
            <person name="Palva A."/>
            <person name="Lucas S."/>
            <person name="Copeland A."/>
            <person name="Lapidus A."/>
            <person name="Glavina Del Rio T."/>
            <person name="Dalin E."/>
            <person name="Tice H."/>
            <person name="Bruce D."/>
            <person name="Goodwin L."/>
            <person name="Pitluck S."/>
            <person name="Chertkov O."/>
            <person name="Larimer F.W."/>
            <person name="Land M.L."/>
            <person name="Hauser L."/>
            <person name="Brettin T.S."/>
            <person name="Detter J.C."/>
            <person name="Han S."/>
            <person name="de Vos W.M."/>
            <person name="Janssen P.H."/>
            <person name="Smidt H."/>
        </authorList>
    </citation>
    <scope>NUCLEOTIDE SEQUENCE [LARGE SCALE GENOMIC DNA]</scope>
    <source>
        <strain evidence="4 5">Ellin514</strain>
    </source>
</reference>
<dbReference type="STRING" id="320771.Cflav_PD0935"/>
<dbReference type="Pfam" id="PF13517">
    <property type="entry name" value="FG-GAP_3"/>
    <property type="match status" value="3"/>
</dbReference>
<comment type="caution">
    <text evidence="4">The sequence shown here is derived from an EMBL/GenBank/DDBJ whole genome shotgun (WGS) entry which is preliminary data.</text>
</comment>
<dbReference type="OrthoDB" id="166852at2"/>
<keyword evidence="2" id="KW-0175">Coiled coil</keyword>
<protein>
    <submittedName>
        <fullName evidence="4">FG-GAP repeat protein</fullName>
    </submittedName>
</protein>
<dbReference type="InterPro" id="IPR036439">
    <property type="entry name" value="Dockerin_dom_sf"/>
</dbReference>
<evidence type="ECO:0000313" key="5">
    <source>
        <dbReference type="Proteomes" id="UP000003688"/>
    </source>
</evidence>
<name>B9XQM1_PEDPL</name>
<dbReference type="InterPro" id="IPR013517">
    <property type="entry name" value="FG-GAP"/>
</dbReference>
<evidence type="ECO:0000256" key="1">
    <source>
        <dbReference type="ARBA" id="ARBA00022729"/>
    </source>
</evidence>
<gene>
    <name evidence="4" type="ORF">Cflav_PD0935</name>
</gene>
<keyword evidence="5" id="KW-1185">Reference proteome</keyword>